<feature type="domain" description="AMP-dependent synthetase/ligase" evidence="3">
    <location>
        <begin position="9"/>
        <end position="362"/>
    </location>
</feature>
<evidence type="ECO:0000259" key="3">
    <source>
        <dbReference type="Pfam" id="PF00501"/>
    </source>
</evidence>
<dbReference type="Proteomes" id="UP000184032">
    <property type="component" value="Unassembled WGS sequence"/>
</dbReference>
<dbReference type="InterPro" id="IPR020845">
    <property type="entry name" value="AMP-binding_CS"/>
</dbReference>
<dbReference type="SUPFAM" id="SSF56801">
    <property type="entry name" value="Acetyl-CoA synthetase-like"/>
    <property type="match status" value="1"/>
</dbReference>
<keyword evidence="2" id="KW-0597">Phosphoprotein</keyword>
<dbReference type="RefSeq" id="WP_073185209.1">
    <property type="nucleotide sequence ID" value="NZ_FQXI01000013.1"/>
</dbReference>
<keyword evidence="1" id="KW-0596">Phosphopantetheine</keyword>
<reference evidence="4 5" key="1">
    <citation type="submission" date="2016-11" db="EMBL/GenBank/DDBJ databases">
        <authorList>
            <person name="Jaros S."/>
            <person name="Januszkiewicz K."/>
            <person name="Wedrychowicz H."/>
        </authorList>
    </citation>
    <scope>NUCLEOTIDE SEQUENCE [LARGE SCALE GENOMIC DNA]</scope>
    <source>
        <strain evidence="4 5">DSM 21120</strain>
    </source>
</reference>
<gene>
    <name evidence="4" type="ORF">SAMN02745245_01603</name>
</gene>
<dbReference type="Gene3D" id="3.40.50.12780">
    <property type="entry name" value="N-terminal domain of ligase-like"/>
    <property type="match status" value="1"/>
</dbReference>
<dbReference type="Pfam" id="PF00501">
    <property type="entry name" value="AMP-binding"/>
    <property type="match status" value="1"/>
</dbReference>
<dbReference type="InterPro" id="IPR000873">
    <property type="entry name" value="AMP-dep_synth/lig_dom"/>
</dbReference>
<dbReference type="AlphaFoldDB" id="A0A1M5TZ32"/>
<protein>
    <submittedName>
        <fullName evidence="4">Amino acid adenylation domain-containing protein</fullName>
    </submittedName>
</protein>
<dbReference type="PANTHER" id="PTHR44845">
    <property type="entry name" value="CARRIER DOMAIN-CONTAINING PROTEIN"/>
    <property type="match status" value="1"/>
</dbReference>
<organism evidence="4 5">
    <name type="scientific">Anaerosphaera aminiphila DSM 21120</name>
    <dbReference type="NCBI Taxonomy" id="1120995"/>
    <lineage>
        <taxon>Bacteria</taxon>
        <taxon>Bacillati</taxon>
        <taxon>Bacillota</taxon>
        <taxon>Tissierellia</taxon>
        <taxon>Tissierellales</taxon>
        <taxon>Peptoniphilaceae</taxon>
        <taxon>Anaerosphaera</taxon>
    </lineage>
</organism>
<name>A0A1M5TZ32_9FIRM</name>
<dbReference type="STRING" id="1120995.SAMN02745245_01603"/>
<accession>A0A1M5TZ32</accession>
<dbReference type="EMBL" id="FQXI01000013">
    <property type="protein sequence ID" value="SHH56042.1"/>
    <property type="molecule type" value="Genomic_DNA"/>
</dbReference>
<keyword evidence="5" id="KW-1185">Reference proteome</keyword>
<dbReference type="InterPro" id="IPR042099">
    <property type="entry name" value="ANL_N_sf"/>
</dbReference>
<dbReference type="OrthoDB" id="9778383at2"/>
<evidence type="ECO:0000256" key="2">
    <source>
        <dbReference type="ARBA" id="ARBA00022553"/>
    </source>
</evidence>
<dbReference type="Gene3D" id="3.30.300.30">
    <property type="match status" value="1"/>
</dbReference>
<dbReference type="PANTHER" id="PTHR44845:SF7">
    <property type="entry name" value="PLIPASTATIN SYNTHASE SUBUNIT D"/>
    <property type="match status" value="1"/>
</dbReference>
<dbReference type="PROSITE" id="PS00455">
    <property type="entry name" value="AMP_BINDING"/>
    <property type="match status" value="1"/>
</dbReference>
<evidence type="ECO:0000313" key="4">
    <source>
        <dbReference type="EMBL" id="SHH56042.1"/>
    </source>
</evidence>
<dbReference type="CDD" id="cd05930">
    <property type="entry name" value="A_NRPS"/>
    <property type="match status" value="1"/>
</dbReference>
<evidence type="ECO:0000256" key="1">
    <source>
        <dbReference type="ARBA" id="ARBA00022450"/>
    </source>
</evidence>
<evidence type="ECO:0000313" key="5">
    <source>
        <dbReference type="Proteomes" id="UP000184032"/>
    </source>
</evidence>
<proteinExistence type="predicted"/>
<dbReference type="InterPro" id="IPR045851">
    <property type="entry name" value="AMP-bd_C_sf"/>
</dbReference>
<sequence length="504" mass="57971">MAINLVEYLEESAEKFPDKLAISDEKLELTFSELRDSAKSIASYISSVTTNTNMPIAVEVDRCTQSVVMFLGVLYSRNFYVPIDNKMPKDRVELILNDVEPILCLDIKENGFFSKFNVNRNNFENIANFKCGELDLKNKLENLIDIDPAYMIYTSGSTGMPKGVVISHRMVIDFADFLSETFGIGEDDILANQAPFYFDCSVKCIYQMLRNGCTLYIMKPSYFMFPIKAVEFFNEKKITTLLWATSGLNILSSSGVFEKLKPLTVNKVFFSGEMLYAKDYLLWKEACSEGSKFINLYGPTEVTVDCTYYLIDREFKKEDVIPIGKACRNMNVYLLNENDELVEDGEVGEICARGTGISYGYYNNIEKTNEVFVQNPFNKNYRDIIYRTGDLGKYNEYGEIVYISRKDNQIKHMGSRIELGEIEVAAVSIDKVDEAVVFYDSENKKIILYCSGNVDKNEIFKELKHKLPKYMLPSELLVYEKFPYNRNGKIDRVKLKELYFEEFS</sequence>